<gene>
    <name evidence="4" type="primary">LOC116203765</name>
</gene>
<dbReference type="InterPro" id="IPR044690">
    <property type="entry name" value="CAS_plant"/>
</dbReference>
<dbReference type="Proteomes" id="UP000515151">
    <property type="component" value="Chromosome 4"/>
</dbReference>
<feature type="domain" description="Rhodanese" evidence="2">
    <location>
        <begin position="373"/>
        <end position="491"/>
    </location>
</feature>
<dbReference type="PROSITE" id="PS50206">
    <property type="entry name" value="RHODANESE_3"/>
    <property type="match status" value="1"/>
</dbReference>
<reference evidence="4" key="2">
    <citation type="submission" date="2025-08" db="UniProtKB">
        <authorList>
            <consortium name="RefSeq"/>
        </authorList>
    </citation>
    <scope>IDENTIFICATION</scope>
    <source>
        <tissue evidence="4">Leaf</tissue>
    </source>
</reference>
<dbReference type="Gene3D" id="3.40.250.10">
    <property type="entry name" value="Rhodanese-like domain"/>
    <property type="match status" value="1"/>
</dbReference>
<proteinExistence type="predicted"/>
<dbReference type="InterPro" id="IPR001763">
    <property type="entry name" value="Rhodanese-like_dom"/>
</dbReference>
<keyword evidence="3" id="KW-1185">Reference proteome</keyword>
<dbReference type="PANTHER" id="PTHR34209:SF3">
    <property type="entry name" value="RHODANESE_CELL CYCLE CONTROL PHOSPHATASE SUPERFAMILY PROTEIN"/>
    <property type="match status" value="1"/>
</dbReference>
<dbReference type="PANTHER" id="PTHR34209">
    <property type="entry name" value="RHODANESE/CELL CYCLE CONTROL PHOSPHATASE SUPERFAMILY PROTEIN"/>
    <property type="match status" value="1"/>
</dbReference>
<dbReference type="GO" id="GO:0009704">
    <property type="term" value="P:de-etiolation"/>
    <property type="evidence" value="ECO:0007669"/>
    <property type="project" value="InterPro"/>
</dbReference>
<dbReference type="OrthoDB" id="551300at2759"/>
<feature type="region of interest" description="Disordered" evidence="1">
    <location>
        <begin position="136"/>
        <end position="163"/>
    </location>
</feature>
<dbReference type="Pfam" id="PF00581">
    <property type="entry name" value="Rhodanese"/>
    <property type="match status" value="1"/>
</dbReference>
<dbReference type="GO" id="GO:0090333">
    <property type="term" value="P:regulation of stomatal closure"/>
    <property type="evidence" value="ECO:0007669"/>
    <property type="project" value="InterPro"/>
</dbReference>
<name>A0A6P8DDH5_PUNGR</name>
<feature type="region of interest" description="Disordered" evidence="1">
    <location>
        <begin position="596"/>
        <end position="647"/>
    </location>
</feature>
<reference evidence="3" key="1">
    <citation type="journal article" date="2020" name="Plant Biotechnol. J.">
        <title>The pomegranate (Punica granatum L.) draft genome dissects genetic divergence between soft- and hard-seeded cultivars.</title>
        <authorList>
            <person name="Luo X."/>
            <person name="Li H."/>
            <person name="Wu Z."/>
            <person name="Yao W."/>
            <person name="Zhao P."/>
            <person name="Cao D."/>
            <person name="Yu H."/>
            <person name="Li K."/>
            <person name="Poudel K."/>
            <person name="Zhao D."/>
            <person name="Zhang F."/>
            <person name="Xia X."/>
            <person name="Chen L."/>
            <person name="Wang Q."/>
            <person name="Jing D."/>
            <person name="Cao S."/>
        </authorList>
    </citation>
    <scope>NUCLEOTIDE SEQUENCE [LARGE SCALE GENOMIC DNA]</scope>
    <source>
        <strain evidence="3">cv. Tunisia</strain>
    </source>
</reference>
<evidence type="ECO:0000259" key="2">
    <source>
        <dbReference type="PROSITE" id="PS50206"/>
    </source>
</evidence>
<feature type="compositionally biased region" description="Polar residues" evidence="1">
    <location>
        <begin position="599"/>
        <end position="610"/>
    </location>
</feature>
<dbReference type="InterPro" id="IPR036873">
    <property type="entry name" value="Rhodanese-like_dom_sf"/>
</dbReference>
<evidence type="ECO:0000313" key="4">
    <source>
        <dbReference type="RefSeq" id="XP_031391536.1"/>
    </source>
</evidence>
<dbReference type="RefSeq" id="XP_031391536.1">
    <property type="nucleotide sequence ID" value="XM_031535676.1"/>
</dbReference>
<feature type="compositionally biased region" description="Low complexity" evidence="1">
    <location>
        <begin position="628"/>
        <end position="638"/>
    </location>
</feature>
<dbReference type="AlphaFoldDB" id="A0A6P8DDH5"/>
<dbReference type="SUPFAM" id="SSF52821">
    <property type="entry name" value="Rhodanese/Cell cycle control phosphatase"/>
    <property type="match status" value="1"/>
</dbReference>
<protein>
    <submittedName>
        <fullName evidence="4">Uncharacterized protein LOC116203765 isoform X1</fullName>
    </submittedName>
</protein>
<accession>A0A6P8DDH5</accession>
<sequence>MTMLPVCSATTCCSSSHCQIPLNGGVRSFYSPRKEFESRWMMDSMFLGSSSGKILNKVTFRTQATGFSAVDINTSIDRSVLNSSVKPTNEPHGMEKVHLRFLQISEVPVTEEGSVDFTEQSVDSVTALPDLIEAEGTTTIDVTPDPSTLTSEPQFTDSSSSSELKTSVQDIISGINDSLSASVEKGQSTLNNLLDSVNSSIASVSKGANEAIENATGRLSSSVDQMGESASYKLTNISSDLKGAASKAGAIGVDVLRGTIVAFEDSLAKGASLVVSSHSSAKEFLPPEIKDTLDLSEAKTAEILKPVGVLTQQVSFAIGELERNLGLDPSDPIVSFVLFLGTASTLWAFYWVWTYSGYSGDLSPNTTLQLLMGKENAVLIDIRPEILRETDGIPDLRRTARYRYSSVSLPEVDGSIRKLLKSGRDVEDCLIAVVIRNLKIVKDRSKVIVMDADGTRSKGIARSLKKLGVKGPYMVEGGFRSWVSQGLRIKELKPETTLSVLNEEAEAILEEINPSPLQVFATGMGFIAALYALVEWEKTLQIIGIFGLGQTIYRRIASYQEPEDFKQDLSRLLVPVKLGAEAFSWAAGKLETNGIGLPTSPSSSDVQNRVLQAAARHESQPSEDEGSQEFSPESVSSSTDRGELSEA</sequence>
<dbReference type="SMART" id="SM00450">
    <property type="entry name" value="RHOD"/>
    <property type="match status" value="1"/>
</dbReference>
<dbReference type="GeneID" id="116203765"/>
<evidence type="ECO:0000313" key="3">
    <source>
        <dbReference type="Proteomes" id="UP000515151"/>
    </source>
</evidence>
<dbReference type="GO" id="GO:0071277">
    <property type="term" value="P:cellular response to calcium ion"/>
    <property type="evidence" value="ECO:0007669"/>
    <property type="project" value="InterPro"/>
</dbReference>
<dbReference type="CDD" id="cd00158">
    <property type="entry name" value="RHOD"/>
    <property type="match status" value="1"/>
</dbReference>
<organism evidence="3 4">
    <name type="scientific">Punica granatum</name>
    <name type="common">Pomegranate</name>
    <dbReference type="NCBI Taxonomy" id="22663"/>
    <lineage>
        <taxon>Eukaryota</taxon>
        <taxon>Viridiplantae</taxon>
        <taxon>Streptophyta</taxon>
        <taxon>Embryophyta</taxon>
        <taxon>Tracheophyta</taxon>
        <taxon>Spermatophyta</taxon>
        <taxon>Magnoliopsida</taxon>
        <taxon>eudicotyledons</taxon>
        <taxon>Gunneridae</taxon>
        <taxon>Pentapetalae</taxon>
        <taxon>rosids</taxon>
        <taxon>malvids</taxon>
        <taxon>Myrtales</taxon>
        <taxon>Lythraceae</taxon>
        <taxon>Punica</taxon>
    </lineage>
</organism>
<evidence type="ECO:0000256" key="1">
    <source>
        <dbReference type="SAM" id="MobiDB-lite"/>
    </source>
</evidence>